<evidence type="ECO:0000313" key="5">
    <source>
        <dbReference type="Proteomes" id="UP001497457"/>
    </source>
</evidence>
<accession>A0ABC8X560</accession>
<evidence type="ECO:0000313" key="3">
    <source>
        <dbReference type="EMBL" id="CAL4920092.1"/>
    </source>
</evidence>
<dbReference type="Proteomes" id="UP001497457">
    <property type="component" value="Chromosome 14rd"/>
</dbReference>
<name>A0ABC8X560_9POAL</name>
<feature type="region of interest" description="Disordered" evidence="1">
    <location>
        <begin position="20"/>
        <end position="109"/>
    </location>
</feature>
<dbReference type="EMBL" id="OZ075124">
    <property type="protein sequence ID" value="CAL4928368.1"/>
    <property type="molecule type" value="Genomic_DNA"/>
</dbReference>
<reference evidence="3 5" key="1">
    <citation type="submission" date="2024-10" db="EMBL/GenBank/DDBJ databases">
        <authorList>
            <person name="Ryan C."/>
        </authorList>
    </citation>
    <scope>NUCLEOTIDE SEQUENCE [LARGE SCALE GENOMIC DNA]</scope>
</reference>
<evidence type="ECO:0000256" key="1">
    <source>
        <dbReference type="SAM" id="MobiDB-lite"/>
    </source>
</evidence>
<gene>
    <name evidence="3" type="ORF">URODEC1_LOCUS20206</name>
    <name evidence="4" type="ORF">URODEC1_LOCUS25141</name>
</gene>
<evidence type="ECO:0000313" key="4">
    <source>
        <dbReference type="EMBL" id="CAL4928368.1"/>
    </source>
</evidence>
<protein>
    <submittedName>
        <fullName evidence="3">Uncharacterized protein</fullName>
    </submittedName>
</protein>
<feature type="compositionally biased region" description="Basic and acidic residues" evidence="1">
    <location>
        <begin position="28"/>
        <end position="47"/>
    </location>
</feature>
<keyword evidence="2" id="KW-0472">Membrane</keyword>
<keyword evidence="2" id="KW-0812">Transmembrane</keyword>
<feature type="transmembrane region" description="Helical" evidence="2">
    <location>
        <begin position="117"/>
        <end position="136"/>
    </location>
</feature>
<keyword evidence="2" id="KW-1133">Transmembrane helix</keyword>
<feature type="compositionally biased region" description="Basic residues" evidence="1">
    <location>
        <begin position="51"/>
        <end position="65"/>
    </location>
</feature>
<proteinExistence type="predicted"/>
<keyword evidence="5" id="KW-1185">Reference proteome</keyword>
<dbReference type="EMBL" id="OZ075123">
    <property type="protein sequence ID" value="CAL4920092.1"/>
    <property type="molecule type" value="Genomic_DNA"/>
</dbReference>
<organism evidence="3 5">
    <name type="scientific">Urochloa decumbens</name>
    <dbReference type="NCBI Taxonomy" id="240449"/>
    <lineage>
        <taxon>Eukaryota</taxon>
        <taxon>Viridiplantae</taxon>
        <taxon>Streptophyta</taxon>
        <taxon>Embryophyta</taxon>
        <taxon>Tracheophyta</taxon>
        <taxon>Spermatophyta</taxon>
        <taxon>Magnoliopsida</taxon>
        <taxon>Liliopsida</taxon>
        <taxon>Poales</taxon>
        <taxon>Poaceae</taxon>
        <taxon>PACMAD clade</taxon>
        <taxon>Panicoideae</taxon>
        <taxon>Panicodae</taxon>
        <taxon>Paniceae</taxon>
        <taxon>Melinidinae</taxon>
        <taxon>Urochloa</taxon>
    </lineage>
</organism>
<sequence length="139" mass="14437">MAGAGGGIKASANMWALLATNDPGDSEEASKQRLLVEGDGEAKDKQQANKARNKKKKNRKQKKKQAAPNNDGDEVAVTGGEHQNQNDHDGGYSSGHQSGDEDDGGAPAAGRSFCRGFLTLLFSAALVTIVTAFLAGPPT</sequence>
<dbReference type="Proteomes" id="UP001497457">
    <property type="component" value="Chromosome 13rd"/>
</dbReference>
<evidence type="ECO:0000256" key="2">
    <source>
        <dbReference type="SAM" id="Phobius"/>
    </source>
</evidence>
<dbReference type="AlphaFoldDB" id="A0ABC8X560"/>